<evidence type="ECO:0000259" key="10">
    <source>
        <dbReference type="PROSITE" id="PS50850"/>
    </source>
</evidence>
<evidence type="ECO:0000256" key="4">
    <source>
        <dbReference type="ARBA" id="ARBA00022692"/>
    </source>
</evidence>
<feature type="region of interest" description="Disordered" evidence="8">
    <location>
        <begin position="487"/>
        <end position="508"/>
    </location>
</feature>
<dbReference type="GO" id="GO:0022857">
    <property type="term" value="F:transmembrane transporter activity"/>
    <property type="evidence" value="ECO:0007669"/>
    <property type="project" value="InterPro"/>
</dbReference>
<dbReference type="CDD" id="cd17321">
    <property type="entry name" value="MFS_MMR_MDR_like"/>
    <property type="match status" value="1"/>
</dbReference>
<evidence type="ECO:0000313" key="11">
    <source>
        <dbReference type="EMBL" id="SEN93604.1"/>
    </source>
</evidence>
<feature type="transmembrane region" description="Helical" evidence="9">
    <location>
        <begin position="459"/>
        <end position="481"/>
    </location>
</feature>
<evidence type="ECO:0000256" key="9">
    <source>
        <dbReference type="SAM" id="Phobius"/>
    </source>
</evidence>
<dbReference type="InterPro" id="IPR011701">
    <property type="entry name" value="MFS"/>
</dbReference>
<evidence type="ECO:0000256" key="2">
    <source>
        <dbReference type="ARBA" id="ARBA00022448"/>
    </source>
</evidence>
<proteinExistence type="predicted"/>
<dbReference type="PROSITE" id="PS50850">
    <property type="entry name" value="MFS"/>
    <property type="match status" value="1"/>
</dbReference>
<evidence type="ECO:0000256" key="6">
    <source>
        <dbReference type="ARBA" id="ARBA00023136"/>
    </source>
</evidence>
<evidence type="ECO:0000256" key="3">
    <source>
        <dbReference type="ARBA" id="ARBA00022475"/>
    </source>
</evidence>
<dbReference type="GO" id="GO:0046677">
    <property type="term" value="P:response to antibiotic"/>
    <property type="evidence" value="ECO:0007669"/>
    <property type="project" value="UniProtKB-KW"/>
</dbReference>
<keyword evidence="5 9" id="KW-1133">Transmembrane helix</keyword>
<keyword evidence="2" id="KW-0813">Transport</keyword>
<dbReference type="PANTHER" id="PTHR42718:SF46">
    <property type="entry name" value="BLR6921 PROTEIN"/>
    <property type="match status" value="1"/>
</dbReference>
<reference evidence="11 12" key="1">
    <citation type="submission" date="2016-10" db="EMBL/GenBank/DDBJ databases">
        <authorList>
            <person name="de Groot N.N."/>
        </authorList>
    </citation>
    <scope>NUCLEOTIDE SEQUENCE [LARGE SCALE GENOMIC DNA]</scope>
    <source>
        <strain evidence="11 12">CGMCC 4.2026</strain>
    </source>
</reference>
<feature type="transmembrane region" description="Helical" evidence="9">
    <location>
        <begin position="178"/>
        <end position="201"/>
    </location>
</feature>
<dbReference type="InterPro" id="IPR036259">
    <property type="entry name" value="MFS_trans_sf"/>
</dbReference>
<evidence type="ECO:0000256" key="5">
    <source>
        <dbReference type="ARBA" id="ARBA00022989"/>
    </source>
</evidence>
<dbReference type="GO" id="GO:0005886">
    <property type="term" value="C:plasma membrane"/>
    <property type="evidence" value="ECO:0007669"/>
    <property type="project" value="UniProtKB-SubCell"/>
</dbReference>
<feature type="transmembrane region" description="Helical" evidence="9">
    <location>
        <begin position="309"/>
        <end position="333"/>
    </location>
</feature>
<feature type="transmembrane region" description="Helical" evidence="9">
    <location>
        <begin position="93"/>
        <end position="117"/>
    </location>
</feature>
<dbReference type="PANTHER" id="PTHR42718">
    <property type="entry name" value="MAJOR FACILITATOR SUPERFAMILY MULTIDRUG TRANSPORTER MFSC"/>
    <property type="match status" value="1"/>
</dbReference>
<dbReference type="OrthoDB" id="4080117at2"/>
<gene>
    <name evidence="11" type="ORF">SAMN05216267_101370</name>
</gene>
<comment type="subcellular location">
    <subcellularLocation>
        <location evidence="1">Cell membrane</location>
        <topology evidence="1">Multi-pass membrane protein</topology>
    </subcellularLocation>
</comment>
<dbReference type="Gene3D" id="1.20.1720.10">
    <property type="entry name" value="Multidrug resistance protein D"/>
    <property type="match status" value="1"/>
</dbReference>
<keyword evidence="4 9" id="KW-0812">Transmembrane</keyword>
<feature type="transmembrane region" description="Helical" evidence="9">
    <location>
        <begin position="123"/>
        <end position="140"/>
    </location>
</feature>
<sequence>MERRSAALTAAPHGAADGHGRRRWLVLAVICCAYLMVGLDLTVMNLALPSAQKALGFSDDDRQWIVSAYALPFGSLLLFCGRLSDLVGRRRTFLAGLTGFAVASSAGGASHSFAMLVTARACQGAFAALLAPACLSLLAVTFTDPRERGRAFGVFGGVVAAGGGLGLLVGGALTDGLGWRWCLYVNLVFAVAAIAGGLLLIGRQPTVSARMDVPGVLAGSSGMFCLVYGFSRADDGWGRPATWGFLALGAALLAGFTLRQARAAAPLLPPRVALDRNRGGAYLTMLFVGAAYFGLLLFLVYYMQTVLGYSAITSGCALLPTVLCAIVMTNVGGTGLMPRVGPRPLVTAGLLVAAGATVWLTRIGIDSSYAAALLGPFALLGLGMGLVFSAALNTGTSGVAPQDAGAASASFSTGQQVGSAIGTALLTTIASRAATAWLRTHTRGGPSPAQLRLAAVHSYATVFGWSAAILTAGALVVGPLLRPGPLPAPAPARQSRPGHPEHPEPASV</sequence>
<feature type="compositionally biased region" description="Basic and acidic residues" evidence="8">
    <location>
        <begin position="498"/>
        <end position="508"/>
    </location>
</feature>
<evidence type="ECO:0000256" key="1">
    <source>
        <dbReference type="ARBA" id="ARBA00004651"/>
    </source>
</evidence>
<keyword evidence="3" id="KW-1003">Cell membrane</keyword>
<protein>
    <submittedName>
        <fullName evidence="11">Drug resistance transporter, EmrB/QacA subfamily</fullName>
    </submittedName>
</protein>
<evidence type="ECO:0000313" key="12">
    <source>
        <dbReference type="Proteomes" id="UP000181951"/>
    </source>
</evidence>
<name>A0A1H8KL60_9ACTN</name>
<feature type="transmembrane region" description="Helical" evidence="9">
    <location>
        <begin position="237"/>
        <end position="258"/>
    </location>
</feature>
<feature type="transmembrane region" description="Helical" evidence="9">
    <location>
        <begin position="345"/>
        <end position="365"/>
    </location>
</feature>
<dbReference type="RefSeq" id="WP_075016942.1">
    <property type="nucleotide sequence ID" value="NZ_FODD01000013.1"/>
</dbReference>
<keyword evidence="6 9" id="KW-0472">Membrane</keyword>
<feature type="transmembrane region" description="Helical" evidence="9">
    <location>
        <begin position="152"/>
        <end position="172"/>
    </location>
</feature>
<feature type="transmembrane region" description="Helical" evidence="9">
    <location>
        <begin position="279"/>
        <end position="303"/>
    </location>
</feature>
<feature type="domain" description="Major facilitator superfamily (MFS) profile" evidence="10">
    <location>
        <begin position="26"/>
        <end position="485"/>
    </location>
</feature>
<evidence type="ECO:0000256" key="8">
    <source>
        <dbReference type="SAM" id="MobiDB-lite"/>
    </source>
</evidence>
<feature type="transmembrane region" description="Helical" evidence="9">
    <location>
        <begin position="24"/>
        <end position="44"/>
    </location>
</feature>
<evidence type="ECO:0000256" key="7">
    <source>
        <dbReference type="ARBA" id="ARBA00023251"/>
    </source>
</evidence>
<keyword evidence="12" id="KW-1185">Reference proteome</keyword>
<dbReference type="SUPFAM" id="SSF103473">
    <property type="entry name" value="MFS general substrate transporter"/>
    <property type="match status" value="1"/>
</dbReference>
<dbReference type="InterPro" id="IPR020846">
    <property type="entry name" value="MFS_dom"/>
</dbReference>
<feature type="transmembrane region" description="Helical" evidence="9">
    <location>
        <begin position="64"/>
        <end position="81"/>
    </location>
</feature>
<feature type="transmembrane region" description="Helical" evidence="9">
    <location>
        <begin position="371"/>
        <end position="392"/>
    </location>
</feature>
<accession>A0A1H8KL60</accession>
<dbReference type="EMBL" id="FODD01000013">
    <property type="protein sequence ID" value="SEN93604.1"/>
    <property type="molecule type" value="Genomic_DNA"/>
</dbReference>
<feature type="transmembrane region" description="Helical" evidence="9">
    <location>
        <begin position="213"/>
        <end position="231"/>
    </location>
</feature>
<dbReference type="Proteomes" id="UP000181951">
    <property type="component" value="Unassembled WGS sequence"/>
</dbReference>
<dbReference type="AlphaFoldDB" id="A0A1H8KL60"/>
<organism evidence="11 12">
    <name type="scientific">Actinacidiphila rubida</name>
    <dbReference type="NCBI Taxonomy" id="310780"/>
    <lineage>
        <taxon>Bacteria</taxon>
        <taxon>Bacillati</taxon>
        <taxon>Actinomycetota</taxon>
        <taxon>Actinomycetes</taxon>
        <taxon>Kitasatosporales</taxon>
        <taxon>Streptomycetaceae</taxon>
        <taxon>Actinacidiphila</taxon>
    </lineage>
</organism>
<dbReference type="Pfam" id="PF07690">
    <property type="entry name" value="MFS_1"/>
    <property type="match status" value="1"/>
</dbReference>
<keyword evidence="7" id="KW-0046">Antibiotic resistance</keyword>
<dbReference type="Gene3D" id="1.20.1250.20">
    <property type="entry name" value="MFS general substrate transporter like domains"/>
    <property type="match status" value="1"/>
</dbReference>